<dbReference type="InterPro" id="IPR007374">
    <property type="entry name" value="ASCH_domain"/>
</dbReference>
<dbReference type="Pfam" id="PF04266">
    <property type="entry name" value="ASCH"/>
    <property type="match status" value="1"/>
</dbReference>
<evidence type="ECO:0000313" key="2">
    <source>
        <dbReference type="EMBL" id="MDU0114643.1"/>
    </source>
</evidence>
<dbReference type="Gene3D" id="3.10.400.10">
    <property type="entry name" value="Sulfate adenylyltransferase"/>
    <property type="match status" value="1"/>
</dbReference>
<proteinExistence type="predicted"/>
<protein>
    <submittedName>
        <fullName evidence="2">ASCH domain-containing protein</fullName>
    </submittedName>
</protein>
<dbReference type="InterPro" id="IPR015947">
    <property type="entry name" value="PUA-like_sf"/>
</dbReference>
<dbReference type="SMART" id="SM01022">
    <property type="entry name" value="ASCH"/>
    <property type="match status" value="1"/>
</dbReference>
<comment type="caution">
    <text evidence="2">The sequence shown here is derived from an EMBL/GenBank/DDBJ whole genome shotgun (WGS) entry which is preliminary data.</text>
</comment>
<sequence>MHPSVIKISEDYFKTLNVEAKTLTSWFFCDNKIDANECAKLVLQNIKKATSPSLWWFHANDEILPNVGDLNIITNWNGEAQCIIETTKVSIVPFNEITEEYAALEGEGDKTLKYWKQVHWPYYQRELENTCYTPREDMPIVCEVFKVVFTPD</sequence>
<feature type="domain" description="ASCH" evidence="1">
    <location>
        <begin position="26"/>
        <end position="149"/>
    </location>
</feature>
<dbReference type="SUPFAM" id="SSF88697">
    <property type="entry name" value="PUA domain-like"/>
    <property type="match status" value="1"/>
</dbReference>
<evidence type="ECO:0000313" key="3">
    <source>
        <dbReference type="Proteomes" id="UP001257914"/>
    </source>
</evidence>
<keyword evidence="3" id="KW-1185">Reference proteome</keyword>
<accession>A0ABU3R4N6</accession>
<dbReference type="PIRSF" id="PIRSF021320">
    <property type="entry name" value="DUF984"/>
    <property type="match status" value="1"/>
</dbReference>
<dbReference type="PANTHER" id="PTHR39203">
    <property type="entry name" value="CYTOPLASMIC PROTEIN-RELATED"/>
    <property type="match status" value="1"/>
</dbReference>
<evidence type="ECO:0000259" key="1">
    <source>
        <dbReference type="SMART" id="SM01022"/>
    </source>
</evidence>
<reference evidence="2 3" key="1">
    <citation type="submission" date="2023-10" db="EMBL/GenBank/DDBJ databases">
        <title>Psychrosphaera aquimaarina strain SW33 isolated from seawater.</title>
        <authorList>
            <person name="Bayburt H."/>
            <person name="Kim J.M."/>
            <person name="Choi B.J."/>
            <person name="Jeon C.O."/>
        </authorList>
    </citation>
    <scope>NUCLEOTIDE SEQUENCE [LARGE SCALE GENOMIC DNA]</scope>
    <source>
        <strain evidence="2 3">KCTC 52743</strain>
    </source>
</reference>
<dbReference type="Proteomes" id="UP001257914">
    <property type="component" value="Unassembled WGS sequence"/>
</dbReference>
<dbReference type="RefSeq" id="WP_315948317.1">
    <property type="nucleotide sequence ID" value="NZ_JAWCUA010000010.1"/>
</dbReference>
<dbReference type="EMBL" id="JAWCUA010000010">
    <property type="protein sequence ID" value="MDU0114643.1"/>
    <property type="molecule type" value="Genomic_DNA"/>
</dbReference>
<organism evidence="2 3">
    <name type="scientific">Psychrosphaera aquimarina</name>
    <dbReference type="NCBI Taxonomy" id="2044854"/>
    <lineage>
        <taxon>Bacteria</taxon>
        <taxon>Pseudomonadati</taxon>
        <taxon>Pseudomonadota</taxon>
        <taxon>Gammaproteobacteria</taxon>
        <taxon>Alteromonadales</taxon>
        <taxon>Pseudoalteromonadaceae</taxon>
        <taxon>Psychrosphaera</taxon>
    </lineage>
</organism>
<dbReference type="InterPro" id="IPR009326">
    <property type="entry name" value="DUF984"/>
</dbReference>
<name>A0ABU3R4N6_9GAMM</name>
<dbReference type="CDD" id="cd06553">
    <property type="entry name" value="ASCH_Ef3133_like"/>
    <property type="match status" value="1"/>
</dbReference>
<dbReference type="PANTHER" id="PTHR39203:SF1">
    <property type="entry name" value="CYTOPLASMIC PROTEIN"/>
    <property type="match status" value="1"/>
</dbReference>
<gene>
    <name evidence="2" type="ORF">RT723_16940</name>
</gene>